<feature type="region of interest" description="Disordered" evidence="4">
    <location>
        <begin position="443"/>
        <end position="464"/>
    </location>
</feature>
<evidence type="ECO:0000256" key="2">
    <source>
        <dbReference type="ARBA" id="ARBA00009870"/>
    </source>
</evidence>
<dbReference type="GO" id="GO:0003682">
    <property type="term" value="F:chromatin binding"/>
    <property type="evidence" value="ECO:0007669"/>
    <property type="project" value="TreeGrafter"/>
</dbReference>
<feature type="compositionally biased region" description="Basic and acidic residues" evidence="4">
    <location>
        <begin position="414"/>
        <end position="423"/>
    </location>
</feature>
<dbReference type="InterPro" id="IPR036390">
    <property type="entry name" value="WH_DNA-bd_sf"/>
</dbReference>
<evidence type="ECO:0000259" key="6">
    <source>
        <dbReference type="Pfam" id="PF04825"/>
    </source>
</evidence>
<feature type="region of interest" description="Disordered" evidence="4">
    <location>
        <begin position="265"/>
        <end position="306"/>
    </location>
</feature>
<dbReference type="InterPro" id="IPR006909">
    <property type="entry name" value="Rad21/Rec8_C_eu"/>
</dbReference>
<comment type="subcellular location">
    <subcellularLocation>
        <location evidence="1">Nucleus</location>
    </subcellularLocation>
</comment>
<feature type="region of interest" description="Disordered" evidence="4">
    <location>
        <begin position="404"/>
        <end position="423"/>
    </location>
</feature>
<evidence type="ECO:0008006" key="9">
    <source>
        <dbReference type="Google" id="ProtNLM"/>
    </source>
</evidence>
<dbReference type="GO" id="GO:0006302">
    <property type="term" value="P:double-strand break repair"/>
    <property type="evidence" value="ECO:0007669"/>
    <property type="project" value="TreeGrafter"/>
</dbReference>
<dbReference type="GO" id="GO:0030893">
    <property type="term" value="C:meiotic cohesin complex"/>
    <property type="evidence" value="ECO:0007669"/>
    <property type="project" value="TreeGrafter"/>
</dbReference>
<dbReference type="Pfam" id="PF04825">
    <property type="entry name" value="Rad21_Rec8_N"/>
    <property type="match status" value="1"/>
</dbReference>
<dbReference type="PANTHER" id="PTHR12585:SF27">
    <property type="entry name" value="MEIOTIC RECOMBINATION PROTEIN REC8 HOMOLOG"/>
    <property type="match status" value="1"/>
</dbReference>
<dbReference type="Gene3D" id="1.10.10.580">
    <property type="entry name" value="Structural maintenance of chromosome 1. Chain E"/>
    <property type="match status" value="1"/>
</dbReference>
<evidence type="ECO:0000256" key="1">
    <source>
        <dbReference type="ARBA" id="ARBA00004123"/>
    </source>
</evidence>
<dbReference type="AlphaFoldDB" id="A0AA36MH35"/>
<evidence type="ECO:0000256" key="4">
    <source>
        <dbReference type="SAM" id="MobiDB-lite"/>
    </source>
</evidence>
<dbReference type="SUPFAM" id="SSF46785">
    <property type="entry name" value="Winged helix' DNA-binding domain"/>
    <property type="match status" value="1"/>
</dbReference>
<evidence type="ECO:0000313" key="7">
    <source>
        <dbReference type="EMBL" id="CAJ0609393.1"/>
    </source>
</evidence>
<dbReference type="PANTHER" id="PTHR12585">
    <property type="entry name" value="SCC1 / RAD21 FAMILY MEMBER"/>
    <property type="match status" value="1"/>
</dbReference>
<protein>
    <recommendedName>
        <fullName evidence="9">Rad21/Rec8-like protein N-terminal domain-containing protein</fullName>
    </recommendedName>
</protein>
<feature type="region of interest" description="Disordered" evidence="4">
    <location>
        <begin position="105"/>
        <end position="124"/>
    </location>
</feature>
<dbReference type="InterPro" id="IPR023093">
    <property type="entry name" value="ScpA-like_C"/>
</dbReference>
<dbReference type="Proteomes" id="UP001176961">
    <property type="component" value="Unassembled WGS sequence"/>
</dbReference>
<keyword evidence="8" id="KW-1185">Reference proteome</keyword>
<dbReference type="GO" id="GO:0005634">
    <property type="term" value="C:nucleus"/>
    <property type="evidence" value="ECO:0007669"/>
    <property type="project" value="UniProtKB-SubCell"/>
</dbReference>
<feature type="domain" description="Rad21/Rec8-like protein N-terminal" evidence="6">
    <location>
        <begin position="1"/>
        <end position="100"/>
    </location>
</feature>
<feature type="compositionally biased region" description="Basic and acidic residues" evidence="4">
    <location>
        <begin position="489"/>
        <end position="505"/>
    </location>
</feature>
<proteinExistence type="inferred from homology"/>
<evidence type="ECO:0000256" key="3">
    <source>
        <dbReference type="ARBA" id="ARBA00023242"/>
    </source>
</evidence>
<dbReference type="EMBL" id="CATQJL010000326">
    <property type="protein sequence ID" value="CAJ0609393.1"/>
    <property type="molecule type" value="Genomic_DNA"/>
</dbReference>
<feature type="domain" description="Rad21/Rec8-like protein C-terminal eukaryotic" evidence="5">
    <location>
        <begin position="619"/>
        <end position="661"/>
    </location>
</feature>
<keyword evidence="3" id="KW-0539">Nucleus</keyword>
<comment type="caution">
    <text evidence="7">The sequence shown here is derived from an EMBL/GenBank/DDBJ whole genome shotgun (WGS) entry which is preliminary data.</text>
</comment>
<reference evidence="7" key="1">
    <citation type="submission" date="2023-07" db="EMBL/GenBank/DDBJ databases">
        <authorList>
            <consortium name="CYATHOMIX"/>
        </authorList>
    </citation>
    <scope>NUCLEOTIDE SEQUENCE</scope>
    <source>
        <strain evidence="7">N/A</strain>
    </source>
</reference>
<evidence type="ECO:0000259" key="5">
    <source>
        <dbReference type="Pfam" id="PF04824"/>
    </source>
</evidence>
<comment type="similarity">
    <text evidence="2">Belongs to the rad21 family.</text>
</comment>
<gene>
    <name evidence="7" type="ORF">CYNAS_LOCUS21376</name>
</gene>
<dbReference type="Pfam" id="PF04824">
    <property type="entry name" value="Rad21_Rec8"/>
    <property type="match status" value="1"/>
</dbReference>
<feature type="region of interest" description="Disordered" evidence="4">
    <location>
        <begin position="489"/>
        <end position="512"/>
    </location>
</feature>
<dbReference type="InterPro" id="IPR006910">
    <property type="entry name" value="Rad21_Rec8_N"/>
</dbReference>
<evidence type="ECO:0000313" key="8">
    <source>
        <dbReference type="Proteomes" id="UP001176961"/>
    </source>
</evidence>
<accession>A0AA36MH35</accession>
<organism evidence="7 8">
    <name type="scientific">Cylicocyclus nassatus</name>
    <name type="common">Nematode worm</name>
    <dbReference type="NCBI Taxonomy" id="53992"/>
    <lineage>
        <taxon>Eukaryota</taxon>
        <taxon>Metazoa</taxon>
        <taxon>Ecdysozoa</taxon>
        <taxon>Nematoda</taxon>
        <taxon>Chromadorea</taxon>
        <taxon>Rhabditida</taxon>
        <taxon>Rhabditina</taxon>
        <taxon>Rhabditomorpha</taxon>
        <taxon>Strongyloidea</taxon>
        <taxon>Strongylidae</taxon>
        <taxon>Cylicocyclus</taxon>
    </lineage>
</organism>
<dbReference type="InterPro" id="IPR039781">
    <property type="entry name" value="Rad21/Rec8-like"/>
</dbReference>
<dbReference type="GO" id="GO:0051177">
    <property type="term" value="P:meiotic sister chromatid cohesion"/>
    <property type="evidence" value="ECO:0007669"/>
    <property type="project" value="TreeGrafter"/>
</dbReference>
<sequence>MFFSVQHLVGPDAKFALVWRAATCGSTTKLPRKAILEVSVSNTCREILNFTPEAHDRVSAKKFSLYLLGQLLYGTVLIYDRQLTLFLSDARSAWESCRRLRQFLPKPSKGAPTSAKKGVRRARGESRVSGIDIVEQPEGRFVGLARRDEITMVESQPIIWKREDPFQEETVQAPVHVSRERFIEWDDQRTSSSKESMKTLAEVKKEPATLEAASVSHEVPPFPPPETFQNVERESILTGTQPVLDAEHGLRRGIVKIEPSVVVDAQPPSEYQPAPKKPRLDSGKPMTTSEENDREVPPLELPPLNDNLEVVQPSRRRKPLQSIDTNSLTISHVSMKEMQEDYSSLLKTPEELRINVDKHPTLHELLLPYPAYAGKRFPKACIGLYRSRYHDTITSKEAATENLFEPARGATTDSSKEGSDQRHTPGIAYALYPTPPRVCGAAALGNPSGDRAHNRDQSSVYSTPGMFKLLKTPERLGGPWVDVDQRDVARQKESEAGQGDVRRDSSALPGDLPLLPNIGELAADMTLSQNRLRESRPSHLELPRRLTGLTDEMGRRSSVLLRDSLQKEDTSQQTSQLSNISEKTLSFPICEVVDARELILLRAIVATDEPVPLSDIVPPATTPRKTAAAVFSTLLNLAKITVVEVSQDEAFGEIWVQTRTRPETSQHIRDALASITFLE</sequence>
<name>A0AA36MH35_CYLNA</name>